<dbReference type="InterPro" id="IPR034085">
    <property type="entry name" value="TOG"/>
</dbReference>
<feature type="compositionally biased region" description="Polar residues" evidence="10">
    <location>
        <begin position="367"/>
        <end position="387"/>
    </location>
</feature>
<evidence type="ECO:0000256" key="4">
    <source>
        <dbReference type="ARBA" id="ARBA00022618"/>
    </source>
</evidence>
<organism evidence="12 13">
    <name type="scientific">Asterophora parasitica</name>
    <dbReference type="NCBI Taxonomy" id="117018"/>
    <lineage>
        <taxon>Eukaryota</taxon>
        <taxon>Fungi</taxon>
        <taxon>Dikarya</taxon>
        <taxon>Basidiomycota</taxon>
        <taxon>Agaricomycotina</taxon>
        <taxon>Agaricomycetes</taxon>
        <taxon>Agaricomycetidae</taxon>
        <taxon>Agaricales</taxon>
        <taxon>Tricholomatineae</taxon>
        <taxon>Lyophyllaceae</taxon>
        <taxon>Asterophora</taxon>
    </lineage>
</organism>
<dbReference type="GO" id="GO:0051301">
    <property type="term" value="P:cell division"/>
    <property type="evidence" value="ECO:0007669"/>
    <property type="project" value="UniProtKB-KW"/>
</dbReference>
<evidence type="ECO:0000259" key="11">
    <source>
        <dbReference type="SMART" id="SM01349"/>
    </source>
</evidence>
<evidence type="ECO:0000256" key="1">
    <source>
        <dbReference type="ARBA" id="ARBA00004186"/>
    </source>
</evidence>
<evidence type="ECO:0000256" key="5">
    <source>
        <dbReference type="ARBA" id="ARBA00022701"/>
    </source>
</evidence>
<feature type="compositionally biased region" description="Low complexity" evidence="10">
    <location>
        <begin position="334"/>
        <end position="345"/>
    </location>
</feature>
<reference evidence="12" key="2">
    <citation type="submission" date="2021-10" db="EMBL/GenBank/DDBJ databases">
        <title>Phylogenomics reveals ancestral predisposition of the termite-cultivated fungus Termitomyces towards a domesticated lifestyle.</title>
        <authorList>
            <person name="Auxier B."/>
            <person name="Grum-Grzhimaylo A."/>
            <person name="Cardenas M.E."/>
            <person name="Lodge J.D."/>
            <person name="Laessoe T."/>
            <person name="Pedersen O."/>
            <person name="Smith M.E."/>
            <person name="Kuyper T.W."/>
            <person name="Franco-Molano E.A."/>
            <person name="Baroni T.J."/>
            <person name="Aanen D.K."/>
        </authorList>
    </citation>
    <scope>NUCLEOTIDE SEQUENCE</scope>
    <source>
        <strain evidence="12">AP01</strain>
        <tissue evidence="12">Mycelium</tissue>
    </source>
</reference>
<keyword evidence="13" id="KW-1185">Reference proteome</keyword>
<feature type="compositionally biased region" description="Polar residues" evidence="10">
    <location>
        <begin position="712"/>
        <end position="722"/>
    </location>
</feature>
<dbReference type="AlphaFoldDB" id="A0A9P7GG33"/>
<comment type="similarity">
    <text evidence="2">Belongs to the CLASP family.</text>
</comment>
<keyword evidence="4" id="KW-0132">Cell division</keyword>
<evidence type="ECO:0000256" key="9">
    <source>
        <dbReference type="PROSITE-ProRule" id="PRU00103"/>
    </source>
</evidence>
<dbReference type="InterPro" id="IPR011989">
    <property type="entry name" value="ARM-like"/>
</dbReference>
<comment type="subcellular location">
    <subcellularLocation>
        <location evidence="1">Cytoplasm</location>
        <location evidence="1">Cytoskeleton</location>
        <location evidence="1">Spindle</location>
    </subcellularLocation>
</comment>
<dbReference type="InterPro" id="IPR024395">
    <property type="entry name" value="CLASP_N_dom"/>
</dbReference>
<reference evidence="12" key="1">
    <citation type="submission" date="2020-07" db="EMBL/GenBank/DDBJ databases">
        <authorList>
            <person name="Nieuwenhuis M."/>
            <person name="Van De Peppel L.J.J."/>
        </authorList>
    </citation>
    <scope>NUCLEOTIDE SEQUENCE</scope>
    <source>
        <strain evidence="12">AP01</strain>
        <tissue evidence="12">Mycelium</tissue>
    </source>
</reference>
<dbReference type="EMBL" id="JABCKV010000023">
    <property type="protein sequence ID" value="KAG5646317.1"/>
    <property type="molecule type" value="Genomic_DNA"/>
</dbReference>
<dbReference type="SMART" id="SM01349">
    <property type="entry name" value="TOG"/>
    <property type="match status" value="1"/>
</dbReference>
<feature type="compositionally biased region" description="Polar residues" evidence="10">
    <location>
        <begin position="537"/>
        <end position="554"/>
    </location>
</feature>
<feature type="domain" description="TOG" evidence="11">
    <location>
        <begin position="11"/>
        <end position="247"/>
    </location>
</feature>
<dbReference type="SUPFAM" id="SSF48371">
    <property type="entry name" value="ARM repeat"/>
    <property type="match status" value="1"/>
</dbReference>
<dbReference type="InterPro" id="IPR021133">
    <property type="entry name" value="HEAT_type_2"/>
</dbReference>
<feature type="region of interest" description="Disordered" evidence="10">
    <location>
        <begin position="501"/>
        <end position="670"/>
    </location>
</feature>
<evidence type="ECO:0000256" key="7">
    <source>
        <dbReference type="ARBA" id="ARBA00022776"/>
    </source>
</evidence>
<dbReference type="Pfam" id="PF12348">
    <property type="entry name" value="CLASP_N"/>
    <property type="match status" value="1"/>
</dbReference>
<dbReference type="OrthoDB" id="46159at2759"/>
<dbReference type="InterPro" id="IPR016024">
    <property type="entry name" value="ARM-type_fold"/>
</dbReference>
<name>A0A9P7GG33_9AGAR</name>
<keyword evidence="7" id="KW-0131">Cell cycle</keyword>
<evidence type="ECO:0000256" key="6">
    <source>
        <dbReference type="ARBA" id="ARBA00022737"/>
    </source>
</evidence>
<keyword evidence="6" id="KW-0677">Repeat</keyword>
<proteinExistence type="inferred from homology"/>
<evidence type="ECO:0000256" key="2">
    <source>
        <dbReference type="ARBA" id="ARBA00009549"/>
    </source>
</evidence>
<gene>
    <name evidence="12" type="ORF">DXG03_003914</name>
</gene>
<feature type="region of interest" description="Disordered" evidence="10">
    <location>
        <begin position="693"/>
        <end position="722"/>
    </location>
</feature>
<evidence type="ECO:0000256" key="8">
    <source>
        <dbReference type="ARBA" id="ARBA00023212"/>
    </source>
</evidence>
<dbReference type="Gene3D" id="1.25.10.10">
    <property type="entry name" value="Leucine-rich Repeat Variant"/>
    <property type="match status" value="1"/>
</dbReference>
<keyword evidence="8" id="KW-0206">Cytoskeleton</keyword>
<keyword evidence="7" id="KW-0498">Mitosis</keyword>
<comment type="caution">
    <text evidence="12">The sequence shown here is derived from an EMBL/GenBank/DDBJ whole genome shotgun (WGS) entry which is preliminary data.</text>
</comment>
<dbReference type="Proteomes" id="UP000775547">
    <property type="component" value="Unassembled WGS sequence"/>
</dbReference>
<keyword evidence="3" id="KW-0963">Cytoplasm</keyword>
<evidence type="ECO:0000256" key="3">
    <source>
        <dbReference type="ARBA" id="ARBA00022490"/>
    </source>
</evidence>
<accession>A0A9P7GG33</accession>
<keyword evidence="5" id="KW-0493">Microtubule</keyword>
<feature type="compositionally biased region" description="Low complexity" evidence="10">
    <location>
        <begin position="261"/>
        <end position="272"/>
    </location>
</feature>
<evidence type="ECO:0000313" key="12">
    <source>
        <dbReference type="EMBL" id="KAG5646317.1"/>
    </source>
</evidence>
<dbReference type="GO" id="GO:0005819">
    <property type="term" value="C:spindle"/>
    <property type="evidence" value="ECO:0007669"/>
    <property type="project" value="UniProtKB-SubCell"/>
</dbReference>
<sequence length="803" mass="85405">MSVRQITSIADLNSRVEPLKPKISLPETEDSWETIAKALKSFTDLCQNGACDFPAELITILRSISRPLTSSMVSERTRLSGVAFELTSVVAAGLGRSFDAVLPIFFPVLMSLCGRTNKVIITRARACIAAIVEATQLPSILPYFLQSIKDKSTSIRLAAAEGTLSCMNCFNPPDLEKDSRARDIETVIRTTAKDTQGEIRAVSRKLFEAYRVLLPNRVDSFAAPLSPTMKKYLDIKPAATVHTELSTTRQKTTSDAKTHLSSSTSAMSSSSSRGRTESRPLAHVRSASSSVLSNDRRTAVAPAKISTETQAQRKPGKTDMAPPLLIPVRPTQPSRNLSTSRSTSSVEPRGRVVSAQAVRPAAPPGNSRPSTRPTSANSHNEAPQRPQTLAKPLSGTQELSTGPRRVPISEAQASEARKPPKVDATRTRVVSAAARPLSKEVQETQPVKPRARVVSAASRPISTDAKLQANAAPTGPTREKAKPVPKVTSVAKAVDVPAKIAKPGGLTQPTLSQLSRAKAIADRKPPLAAPKGRSDTPKPTASTFRQPATATQQGKVKPGTGSSKPIKAAQIPLPPSPQRSTAQLLPGDIDRQPTPVSEAPAAPLIVPVTLPDDEPEPAVEPTASRTTGDGDVTPPSLESLEHAPPVLIEVPPTPSAADDEEEAADNNAQDSESLLIDFEASRLTDDHVEPALSVPDLLTGQPSTPHVLRLSDNLSDSPTKTPISSLLSSIQRGFLFTPSSPLSPPQSYLARGGMQDLPIPFPLNVDGSEDNSAHAKKPFMFGVAGDDYGRSTLGNVENLNVHK</sequence>
<dbReference type="PROSITE" id="PS50077">
    <property type="entry name" value="HEAT_REPEAT"/>
    <property type="match status" value="1"/>
</dbReference>
<feature type="repeat" description="HEAT" evidence="9">
    <location>
        <begin position="140"/>
        <end position="178"/>
    </location>
</feature>
<feature type="compositionally biased region" description="Basic and acidic residues" evidence="10">
    <location>
        <begin position="415"/>
        <end position="426"/>
    </location>
</feature>
<feature type="region of interest" description="Disordered" evidence="10">
    <location>
        <begin position="242"/>
        <end position="486"/>
    </location>
</feature>
<evidence type="ECO:0000256" key="10">
    <source>
        <dbReference type="SAM" id="MobiDB-lite"/>
    </source>
</evidence>
<protein>
    <recommendedName>
        <fullName evidence="11">TOG domain-containing protein</fullName>
    </recommendedName>
</protein>
<dbReference type="GO" id="GO:0005874">
    <property type="term" value="C:microtubule"/>
    <property type="evidence" value="ECO:0007669"/>
    <property type="project" value="UniProtKB-KW"/>
</dbReference>
<evidence type="ECO:0000313" key="13">
    <source>
        <dbReference type="Proteomes" id="UP000775547"/>
    </source>
</evidence>